<keyword evidence="2" id="KW-0808">Transferase</keyword>
<evidence type="ECO:0000313" key="3">
    <source>
        <dbReference type="Proteomes" id="UP001230986"/>
    </source>
</evidence>
<dbReference type="InterPro" id="IPR006342">
    <property type="entry name" value="FkbM_mtfrase"/>
</dbReference>
<gene>
    <name evidence="2" type="ORF">QQ055_05895</name>
</gene>
<keyword evidence="3" id="KW-1185">Reference proteome</keyword>
<dbReference type="RefSeq" id="WP_284475421.1">
    <property type="nucleotide sequence ID" value="NZ_JASVEJ010000022.1"/>
</dbReference>
<keyword evidence="2" id="KW-0489">Methyltransferase</keyword>
<dbReference type="SUPFAM" id="SSF53335">
    <property type="entry name" value="S-adenosyl-L-methionine-dependent methyltransferases"/>
    <property type="match status" value="1"/>
</dbReference>
<dbReference type="NCBIfam" id="TIGR01444">
    <property type="entry name" value="fkbM_fam"/>
    <property type="match status" value="1"/>
</dbReference>
<protein>
    <submittedName>
        <fullName evidence="2">FkbM family methyltransferase</fullName>
    </submittedName>
</protein>
<dbReference type="GO" id="GO:0008168">
    <property type="term" value="F:methyltransferase activity"/>
    <property type="evidence" value="ECO:0007669"/>
    <property type="project" value="UniProtKB-KW"/>
</dbReference>
<dbReference type="InterPro" id="IPR029063">
    <property type="entry name" value="SAM-dependent_MTases_sf"/>
</dbReference>
<comment type="caution">
    <text evidence="2">The sequence shown here is derived from an EMBL/GenBank/DDBJ whole genome shotgun (WGS) entry which is preliminary data.</text>
</comment>
<name>A0ABT7LYA1_9CYAN</name>
<dbReference type="EMBL" id="JASVEJ010000022">
    <property type="protein sequence ID" value="MDL5056997.1"/>
    <property type="molecule type" value="Genomic_DNA"/>
</dbReference>
<feature type="domain" description="Methyltransferase FkbM" evidence="1">
    <location>
        <begin position="87"/>
        <end position="240"/>
    </location>
</feature>
<dbReference type="PANTHER" id="PTHR34203">
    <property type="entry name" value="METHYLTRANSFERASE, FKBM FAMILY PROTEIN"/>
    <property type="match status" value="1"/>
</dbReference>
<dbReference type="InterPro" id="IPR052514">
    <property type="entry name" value="SAM-dependent_MTase"/>
</dbReference>
<dbReference type="GO" id="GO:0032259">
    <property type="term" value="P:methylation"/>
    <property type="evidence" value="ECO:0007669"/>
    <property type="project" value="UniProtKB-KW"/>
</dbReference>
<dbReference type="Proteomes" id="UP001230986">
    <property type="component" value="Unassembled WGS sequence"/>
</dbReference>
<proteinExistence type="predicted"/>
<sequence length="280" mass="31673">MNTIPLPFPLKFLQPLDFPRKLGICDRLFGHQLAENGICWVQTSTGIPWKLDLTNPIHRWIVYGKYEGAAFLKWLRHFVPSDGIVIDSGANIGQMLLYIAQWLPQGQVFAYEPGTAQADWLAECLAANPHLPVKLIRKGLGATQTQLKLATPGPQSAHGLWSHISETEGEPIEIVRLTDELGNFSVSQVDVWKVDLEGYEIPAFQGAKELLENQKIRALYVEMGSKNYQETVDFLKQLNYTCYLFDARGQLFNLEQSPHYSFPVWTNGLFLSKAEVKKLN</sequence>
<organism evidence="2 3">
    <name type="scientific">Geitlerinema calcuttense NRMC-F 0142</name>
    <dbReference type="NCBI Taxonomy" id="2922238"/>
    <lineage>
        <taxon>Bacteria</taxon>
        <taxon>Bacillati</taxon>
        <taxon>Cyanobacteriota</taxon>
        <taxon>Cyanophyceae</taxon>
        <taxon>Geitlerinematales</taxon>
        <taxon>Geitlerinemataceae</taxon>
        <taxon>Geitlerinema</taxon>
    </lineage>
</organism>
<dbReference type="PANTHER" id="PTHR34203:SF15">
    <property type="entry name" value="SLL1173 PROTEIN"/>
    <property type="match status" value="1"/>
</dbReference>
<dbReference type="Pfam" id="PF05050">
    <property type="entry name" value="Methyltransf_21"/>
    <property type="match status" value="1"/>
</dbReference>
<accession>A0ABT7LYA1</accession>
<evidence type="ECO:0000259" key="1">
    <source>
        <dbReference type="Pfam" id="PF05050"/>
    </source>
</evidence>
<dbReference type="Gene3D" id="3.40.50.150">
    <property type="entry name" value="Vaccinia Virus protein VP39"/>
    <property type="match status" value="1"/>
</dbReference>
<reference evidence="2 3" key="1">
    <citation type="submission" date="2023-06" db="EMBL/GenBank/DDBJ databases">
        <title>Whole genome sequence of Oscillatoria calcuttensis NRMC-F 0142.</title>
        <authorList>
            <person name="Shakena Fathima T."/>
            <person name="Muralitharan G."/>
            <person name="Thajuddin N."/>
        </authorList>
    </citation>
    <scope>NUCLEOTIDE SEQUENCE [LARGE SCALE GENOMIC DNA]</scope>
    <source>
        <strain evidence="2 3">NRMC-F 0142</strain>
    </source>
</reference>
<evidence type="ECO:0000313" key="2">
    <source>
        <dbReference type="EMBL" id="MDL5056997.1"/>
    </source>
</evidence>